<feature type="compositionally biased region" description="Low complexity" evidence="6">
    <location>
        <begin position="643"/>
        <end position="659"/>
    </location>
</feature>
<evidence type="ECO:0000313" key="10">
    <source>
        <dbReference type="Proteomes" id="UP000481858"/>
    </source>
</evidence>
<evidence type="ECO:0000256" key="6">
    <source>
        <dbReference type="SAM" id="MobiDB-lite"/>
    </source>
</evidence>
<dbReference type="Proteomes" id="UP000481858">
    <property type="component" value="Unassembled WGS sequence"/>
</dbReference>
<dbReference type="OrthoDB" id="409136at2759"/>
<feature type="region of interest" description="Disordered" evidence="6">
    <location>
        <begin position="949"/>
        <end position="976"/>
    </location>
</feature>
<comment type="similarity">
    <text evidence="2">Belongs to the TVP23 family.</text>
</comment>
<feature type="region of interest" description="Disordered" evidence="6">
    <location>
        <begin position="478"/>
        <end position="521"/>
    </location>
</feature>
<feature type="transmembrane region" description="Helical" evidence="7">
    <location>
        <begin position="865"/>
        <end position="886"/>
    </location>
</feature>
<evidence type="ECO:0000256" key="1">
    <source>
        <dbReference type="ARBA" id="ARBA00004141"/>
    </source>
</evidence>
<keyword evidence="4 7" id="KW-1133">Transmembrane helix</keyword>
<dbReference type="Pfam" id="PF06985">
    <property type="entry name" value="HET"/>
    <property type="match status" value="1"/>
</dbReference>
<feature type="domain" description="Heterokaryon incompatibility" evidence="8">
    <location>
        <begin position="25"/>
        <end position="143"/>
    </location>
</feature>
<protein>
    <recommendedName>
        <fullName evidence="8">Heterokaryon incompatibility domain-containing protein</fullName>
    </recommendedName>
</protein>
<comment type="subcellular location">
    <subcellularLocation>
        <location evidence="1">Membrane</location>
        <topology evidence="1">Multi-pass membrane protein</topology>
    </subcellularLocation>
</comment>
<dbReference type="EMBL" id="WUBL01000026">
    <property type="protein sequence ID" value="KAF2970202.1"/>
    <property type="molecule type" value="Genomic_DNA"/>
</dbReference>
<dbReference type="InterPro" id="IPR008564">
    <property type="entry name" value="TVP23-like"/>
</dbReference>
<feature type="compositionally biased region" description="Polar residues" evidence="6">
    <location>
        <begin position="605"/>
        <end position="634"/>
    </location>
</feature>
<proteinExistence type="inferred from homology"/>
<evidence type="ECO:0000256" key="5">
    <source>
        <dbReference type="ARBA" id="ARBA00023136"/>
    </source>
</evidence>
<evidence type="ECO:0000259" key="8">
    <source>
        <dbReference type="Pfam" id="PF06985"/>
    </source>
</evidence>
<evidence type="ECO:0000256" key="7">
    <source>
        <dbReference type="SAM" id="Phobius"/>
    </source>
</evidence>
<evidence type="ECO:0000256" key="2">
    <source>
        <dbReference type="ARBA" id="ARBA00005467"/>
    </source>
</evidence>
<feature type="transmembrane region" description="Helical" evidence="7">
    <location>
        <begin position="1075"/>
        <end position="1095"/>
    </location>
</feature>
<comment type="caution">
    <text evidence="9">The sequence shown here is derived from an EMBL/GenBank/DDBJ whole genome shotgun (WGS) entry which is preliminary data.</text>
</comment>
<keyword evidence="3 7" id="KW-0812">Transmembrane</keyword>
<feature type="transmembrane region" description="Helical" evidence="7">
    <location>
        <begin position="1101"/>
        <end position="1120"/>
    </location>
</feature>
<dbReference type="InParanoid" id="A0A7C8IZJ3"/>
<sequence>MRLLQFRANGELSLTQELLHDIPPYAILSHTWNDEEVSFRDVIEGRGKEKPGYRKLLFCGKQARRDGLDYFWVDTCCVNKTSSVEPTDAINSMFRWYQDAQKCYVYLGDVSYSYGSTEESVRSTWESDFRKSKWFTRGWTLQELIAPRIVEFFSADGFRLGDKQSMEQVIHEITGLPIRALRGDPLSEFSIEERFSWAKDRHTTRPEDQAYSLLGLFDIKLPLLYGEGEEKAIRRLRKEIKLRDGVNLGKLDRSGDEDDHSPSDMSQDLEEILGAESEDSEHDDIESIFSESGQSMSSKSSVEMNPVRVSGIKEITRVLLSREDFKSLCTAAITNVTPEKCRTHIRGFLKNYGQHLDEEAQSPLQHQAATFIREVAGRIADELRWLIVDFNEVRGLEAAVEEKSHLEKWLSTIEQGWGDANTPLHDDDGLYEDESEDDLDVDTAFPNVDAVRDFLVSSNSFGALLQALDDWINTKNRPALPARQEPTSALQGRRIEDPKDTVSHNDILPANASSPTTSDKFERSIVNNSITESSLRPTGKLESFRALILRWVISIYLFLHPVSTGFERIRWRCSCNAILWGDFPLDNSDALAKLKDDLFKNVSLTASSSKGGPTRSILTQQPPSLFSGQVSSNHGRIDRPDTTSRTATALNNTANSSSNGGQSGECLGKDLEPNPSSDVSVKHLTNLTEVTVDKTNPTYFEVCTNVGDSAVGHFELDISQIATDGELFKKIWEIYAQSRGFGFKRLFLRPRDVDFVLFSISSKPAVRYSAGIHKRPQEYPPDAELQQRRYHYQTPKIIMPSHIFIHFLHRARRSKWEEHADDTWLKRLPKKLNESLFEAKVTESETNPDLVFGWGVHILDGPNHAVLGLLLSVGILITFIVSSLVLGIAKTQEQASGVGQYLIAIMVASMSAVYFKLQDQYIGIRINPATFLVAVADASAFASVNTNEGGYTTTTNDDDENPLSMEQSQAQPPAGSLSWRLSSHPITLLTFLAFRVSSLLVYLFGVILINNMVLIFIITILLLAVDFYYLKNIAGRRLVGLRWWNEVDASTGDSQWVFESSEPGTKAINATDSRFFWLALYSQPVLWVALAILAIVRLKFIWLPLVAIALALTITNTLAFSRCDKFSQASNIAGSALYSGNLAGSIASNMVGRLFTFGR</sequence>
<accession>A0A7C8IZJ3</accession>
<organism evidence="9 10">
    <name type="scientific">Xylaria multiplex</name>
    <dbReference type="NCBI Taxonomy" id="323545"/>
    <lineage>
        <taxon>Eukaryota</taxon>
        <taxon>Fungi</taxon>
        <taxon>Dikarya</taxon>
        <taxon>Ascomycota</taxon>
        <taxon>Pezizomycotina</taxon>
        <taxon>Sordariomycetes</taxon>
        <taxon>Xylariomycetidae</taxon>
        <taxon>Xylariales</taxon>
        <taxon>Xylariaceae</taxon>
        <taxon>Xylaria</taxon>
    </lineage>
</organism>
<dbReference type="GO" id="GO:0016020">
    <property type="term" value="C:membrane"/>
    <property type="evidence" value="ECO:0007669"/>
    <property type="project" value="UniProtKB-SubCell"/>
</dbReference>
<dbReference type="PANTHER" id="PTHR10622:SF11">
    <property type="entry name" value="HET-DOMAIN-CONTAINING PROTEIN"/>
    <property type="match status" value="1"/>
</dbReference>
<dbReference type="Pfam" id="PF05832">
    <property type="entry name" value="DUF846"/>
    <property type="match status" value="1"/>
</dbReference>
<evidence type="ECO:0000256" key="4">
    <source>
        <dbReference type="ARBA" id="ARBA00022989"/>
    </source>
</evidence>
<reference evidence="9 10" key="1">
    <citation type="submission" date="2019-12" db="EMBL/GenBank/DDBJ databases">
        <title>Draft genome sequence of the ascomycete Xylaria multiplex DSM 110363.</title>
        <authorList>
            <person name="Buettner E."/>
            <person name="Kellner H."/>
        </authorList>
    </citation>
    <scope>NUCLEOTIDE SEQUENCE [LARGE SCALE GENOMIC DNA]</scope>
    <source>
        <strain evidence="9 10">DSM 110363</strain>
    </source>
</reference>
<gene>
    <name evidence="9" type="ORF">GQX73_g3375</name>
</gene>
<dbReference type="InterPro" id="IPR010730">
    <property type="entry name" value="HET"/>
</dbReference>
<evidence type="ECO:0000313" key="9">
    <source>
        <dbReference type="EMBL" id="KAF2970202.1"/>
    </source>
</evidence>
<feature type="transmembrane region" description="Helical" evidence="7">
    <location>
        <begin position="898"/>
        <end position="917"/>
    </location>
</feature>
<dbReference type="AlphaFoldDB" id="A0A7C8IZJ3"/>
<keyword evidence="5 7" id="KW-0472">Membrane</keyword>
<dbReference type="PANTHER" id="PTHR10622">
    <property type="entry name" value="HET DOMAIN-CONTAINING PROTEIN"/>
    <property type="match status" value="1"/>
</dbReference>
<name>A0A7C8IZJ3_9PEZI</name>
<feature type="compositionally biased region" description="Basic and acidic residues" evidence="6">
    <location>
        <begin position="493"/>
        <end position="503"/>
    </location>
</feature>
<evidence type="ECO:0000256" key="3">
    <source>
        <dbReference type="ARBA" id="ARBA00022692"/>
    </source>
</evidence>
<keyword evidence="10" id="KW-1185">Reference proteome</keyword>
<feature type="region of interest" description="Disordered" evidence="6">
    <location>
        <begin position="605"/>
        <end position="678"/>
    </location>
</feature>